<evidence type="ECO:0000256" key="12">
    <source>
        <dbReference type="ARBA" id="ARBA00048366"/>
    </source>
</evidence>
<evidence type="ECO:0000256" key="6">
    <source>
        <dbReference type="ARBA" id="ARBA00022679"/>
    </source>
</evidence>
<evidence type="ECO:0000256" key="14">
    <source>
        <dbReference type="PIRSR" id="PIRSR004930-1"/>
    </source>
</evidence>
<dbReference type="InterPro" id="IPR017945">
    <property type="entry name" value="DHBP_synth_RibB-like_a/b_dom"/>
</dbReference>
<dbReference type="GO" id="GO:0005737">
    <property type="term" value="C:cytoplasm"/>
    <property type="evidence" value="ECO:0007669"/>
    <property type="project" value="UniProtKB-SubCell"/>
</dbReference>
<evidence type="ECO:0000256" key="5">
    <source>
        <dbReference type="ARBA" id="ARBA00022490"/>
    </source>
</evidence>
<dbReference type="InterPro" id="IPR006070">
    <property type="entry name" value="Sua5-like_dom"/>
</dbReference>
<feature type="binding site" evidence="14">
    <location>
        <position position="71"/>
    </location>
    <ligand>
        <name>L-threonine</name>
        <dbReference type="ChEBI" id="CHEBI:57926"/>
    </ligand>
</feature>
<evidence type="ECO:0000256" key="8">
    <source>
        <dbReference type="ARBA" id="ARBA00022695"/>
    </source>
</evidence>
<dbReference type="Proteomes" id="UP000536534">
    <property type="component" value="Unassembled WGS sequence"/>
</dbReference>
<keyword evidence="8 13" id="KW-0548">Nucleotidyltransferase</keyword>
<dbReference type="PIRSF" id="PIRSF004930">
    <property type="entry name" value="Tln_factor_SUA5"/>
    <property type="match status" value="1"/>
</dbReference>
<sequence length="363" mass="37646">MSATPAKPRGRIAPPTLVAIREAADLLRAGDLVGMPTETVYGLAADALDPEAVKKIFAAKGRPADHPLIVHLPSAEHLPRWAERIPKDALALARAFWPGPLTLILKRSAEVPDEVTGGQDTVGLRVPAHSIALALLQVFDSGIAAPSANRFGRISPTTAAHVQEELGDKVAMVLDGGPCELGIESTIVDFSRDTPEVLRPGAIGVDDIARVIGRRPRVRGEAAGSGEGEGRAFGGEAANGAAASEAPRVSGALAAHYAPRTPLRMVPAAQLVEEAATLAGEGSRVAVLGRTIADPHDARLIWRTASAEPAGFAHALYATLRELDALGADFIVVEALPAAAEWSAIADRLGRAAVGSGAEQDET</sequence>
<evidence type="ECO:0000256" key="4">
    <source>
        <dbReference type="ARBA" id="ARBA00015492"/>
    </source>
</evidence>
<dbReference type="InterPro" id="IPR038385">
    <property type="entry name" value="Sua5/YwlC_C"/>
</dbReference>
<protein>
    <recommendedName>
        <fullName evidence="4 13">Threonylcarbamoyl-AMP synthase</fullName>
        <shortName evidence="13">TC-AMP synthase</shortName>
        <ecNumber evidence="3 13">2.7.7.87</ecNumber>
    </recommendedName>
    <alternativeName>
        <fullName evidence="11 13">L-threonylcarbamoyladenylate synthase</fullName>
    </alternativeName>
</protein>
<keyword evidence="5 13" id="KW-0963">Cytoplasm</keyword>
<evidence type="ECO:0000256" key="11">
    <source>
        <dbReference type="ARBA" id="ARBA00029774"/>
    </source>
</evidence>
<keyword evidence="9 13" id="KW-0547">Nucleotide-binding</keyword>
<dbReference type="Gene3D" id="3.90.870.10">
    <property type="entry name" value="DHBP synthase"/>
    <property type="match status" value="1"/>
</dbReference>
<feature type="binding site" evidence="14">
    <location>
        <position position="185"/>
    </location>
    <ligand>
        <name>L-threonine</name>
        <dbReference type="ChEBI" id="CHEBI:57926"/>
    </ligand>
</feature>
<evidence type="ECO:0000256" key="9">
    <source>
        <dbReference type="ARBA" id="ARBA00022741"/>
    </source>
</evidence>
<dbReference type="NCBIfam" id="TIGR00057">
    <property type="entry name" value="L-threonylcarbamoyladenylate synthase"/>
    <property type="match status" value="1"/>
</dbReference>
<dbReference type="PANTHER" id="PTHR17490:SF16">
    <property type="entry name" value="THREONYLCARBAMOYL-AMP SYNTHASE"/>
    <property type="match status" value="1"/>
</dbReference>
<comment type="similarity">
    <text evidence="2 13">Belongs to the SUA5 family.</text>
</comment>
<dbReference type="GO" id="GO:0003725">
    <property type="term" value="F:double-stranded RNA binding"/>
    <property type="evidence" value="ECO:0007669"/>
    <property type="project" value="UniProtKB-UniRule"/>
</dbReference>
<dbReference type="Pfam" id="PF03481">
    <property type="entry name" value="Sua5_C"/>
    <property type="match status" value="1"/>
</dbReference>
<evidence type="ECO:0000256" key="3">
    <source>
        <dbReference type="ARBA" id="ARBA00012584"/>
    </source>
</evidence>
<feature type="binding site" evidence="14">
    <location>
        <position position="121"/>
    </location>
    <ligand>
        <name>ATP</name>
        <dbReference type="ChEBI" id="CHEBI:30616"/>
    </ligand>
</feature>
<evidence type="ECO:0000256" key="15">
    <source>
        <dbReference type="SAM" id="MobiDB-lite"/>
    </source>
</evidence>
<keyword evidence="10 13" id="KW-0067">ATP-binding</keyword>
<feature type="region of interest" description="Disordered" evidence="15">
    <location>
        <begin position="218"/>
        <end position="238"/>
    </location>
</feature>
<feature type="binding site" evidence="14">
    <location>
        <position position="145"/>
    </location>
    <ligand>
        <name>L-threonine</name>
        <dbReference type="ChEBI" id="CHEBI:57926"/>
    </ligand>
</feature>
<dbReference type="PROSITE" id="PS51163">
    <property type="entry name" value="YRDC"/>
    <property type="match status" value="1"/>
</dbReference>
<dbReference type="GO" id="GO:0006450">
    <property type="term" value="P:regulation of translational fidelity"/>
    <property type="evidence" value="ECO:0007669"/>
    <property type="project" value="TreeGrafter"/>
</dbReference>
<feature type="binding site" evidence="14">
    <location>
        <position position="39"/>
    </location>
    <ligand>
        <name>L-threonine</name>
        <dbReference type="ChEBI" id="CHEBI:57926"/>
    </ligand>
</feature>
<feature type="domain" description="YrdC-like" evidence="16">
    <location>
        <begin position="17"/>
        <end position="203"/>
    </location>
</feature>
<evidence type="ECO:0000256" key="1">
    <source>
        <dbReference type="ARBA" id="ARBA00004496"/>
    </source>
</evidence>
<feature type="binding site" evidence="14">
    <location>
        <position position="257"/>
    </location>
    <ligand>
        <name>ATP</name>
        <dbReference type="ChEBI" id="CHEBI:30616"/>
    </ligand>
</feature>
<feature type="binding site" evidence="14">
    <location>
        <position position="125"/>
    </location>
    <ligand>
        <name>L-threonine</name>
        <dbReference type="ChEBI" id="CHEBI:57926"/>
    </ligand>
</feature>
<dbReference type="InterPro" id="IPR010923">
    <property type="entry name" value="T(6)A37_SUA5"/>
</dbReference>
<keyword evidence="7 13" id="KW-0819">tRNA processing</keyword>
<feature type="binding site" evidence="14">
    <location>
        <position position="147"/>
    </location>
    <ligand>
        <name>ATP</name>
        <dbReference type="ChEBI" id="CHEBI:30616"/>
    </ligand>
</feature>
<evidence type="ECO:0000256" key="7">
    <source>
        <dbReference type="ARBA" id="ARBA00022694"/>
    </source>
</evidence>
<keyword evidence="6 13" id="KW-0808">Transferase</keyword>
<gene>
    <name evidence="17" type="ORF">GX576_04635</name>
</gene>
<dbReference type="InterPro" id="IPR005145">
    <property type="entry name" value="Sua5_C"/>
</dbReference>
<dbReference type="EMBL" id="JAAYYV010000119">
    <property type="protein sequence ID" value="NLF53678.1"/>
    <property type="molecule type" value="Genomic_DNA"/>
</dbReference>
<organism evidence="17 18">
    <name type="scientific">Thauera phenolivorans</name>
    <dbReference type="NCBI Taxonomy" id="1792543"/>
    <lineage>
        <taxon>Bacteria</taxon>
        <taxon>Pseudomonadati</taxon>
        <taxon>Pseudomonadota</taxon>
        <taxon>Betaproteobacteria</taxon>
        <taxon>Rhodocyclales</taxon>
        <taxon>Zoogloeaceae</taxon>
        <taxon>Thauera</taxon>
    </lineage>
</organism>
<dbReference type="Gene3D" id="3.40.50.11030">
    <property type="entry name" value="Threonylcarbamoyl-AMP synthase, C-terminal domain"/>
    <property type="match status" value="1"/>
</dbReference>
<dbReference type="RefSeq" id="WP_068809711.1">
    <property type="nucleotide sequence ID" value="NZ_MBFM01000007.1"/>
</dbReference>
<dbReference type="FunFam" id="3.90.870.10:FF:000009">
    <property type="entry name" value="Threonylcarbamoyl-AMP synthase, putative"/>
    <property type="match status" value="1"/>
</dbReference>
<evidence type="ECO:0000256" key="2">
    <source>
        <dbReference type="ARBA" id="ARBA00007663"/>
    </source>
</evidence>
<evidence type="ECO:0000259" key="16">
    <source>
        <dbReference type="PROSITE" id="PS51163"/>
    </source>
</evidence>
<dbReference type="InterPro" id="IPR050156">
    <property type="entry name" value="TC-AMP_synthase_SUA5"/>
</dbReference>
<dbReference type="GO" id="GO:0005524">
    <property type="term" value="F:ATP binding"/>
    <property type="evidence" value="ECO:0007669"/>
    <property type="project" value="UniProtKB-UniRule"/>
</dbReference>
<evidence type="ECO:0000256" key="13">
    <source>
        <dbReference type="PIRNR" id="PIRNR004930"/>
    </source>
</evidence>
<feature type="binding site" evidence="14">
    <location>
        <position position="62"/>
    </location>
    <ligand>
        <name>ATP</name>
        <dbReference type="ChEBI" id="CHEBI:30616"/>
    </ligand>
</feature>
<dbReference type="PANTHER" id="PTHR17490">
    <property type="entry name" value="SUA5"/>
    <property type="match status" value="1"/>
</dbReference>
<dbReference type="GO" id="GO:0000049">
    <property type="term" value="F:tRNA binding"/>
    <property type="evidence" value="ECO:0007669"/>
    <property type="project" value="TreeGrafter"/>
</dbReference>
<reference evidence="17 18" key="1">
    <citation type="journal article" date="2020" name="Biotechnol. Biofuels">
        <title>New insights from the biogas microbiome by comprehensive genome-resolved metagenomics of nearly 1600 species originating from multiple anaerobic digesters.</title>
        <authorList>
            <person name="Campanaro S."/>
            <person name="Treu L."/>
            <person name="Rodriguez-R L.M."/>
            <person name="Kovalovszki A."/>
            <person name="Ziels R.M."/>
            <person name="Maus I."/>
            <person name="Zhu X."/>
            <person name="Kougias P.G."/>
            <person name="Basile A."/>
            <person name="Luo G."/>
            <person name="Schluter A."/>
            <person name="Konstantinidis K.T."/>
            <person name="Angelidaki I."/>
        </authorList>
    </citation>
    <scope>NUCLEOTIDE SEQUENCE [LARGE SCALE GENOMIC DNA]</scope>
    <source>
        <strain evidence="17">AS06rmzACSIP_256</strain>
    </source>
</reference>
<proteinExistence type="inferred from homology"/>
<evidence type="ECO:0000313" key="18">
    <source>
        <dbReference type="Proteomes" id="UP000536534"/>
    </source>
</evidence>
<feature type="binding site" evidence="14">
    <location>
        <position position="155"/>
    </location>
    <ligand>
        <name>ATP</name>
        <dbReference type="ChEBI" id="CHEBI:30616"/>
    </ligand>
</feature>
<dbReference type="SUPFAM" id="SSF55821">
    <property type="entry name" value="YrdC/RibB"/>
    <property type="match status" value="1"/>
</dbReference>
<dbReference type="OrthoDB" id="9814580at2"/>
<comment type="subcellular location">
    <subcellularLocation>
        <location evidence="1 13">Cytoplasm</location>
    </subcellularLocation>
</comment>
<comment type="catalytic activity">
    <reaction evidence="12 13">
        <text>L-threonine + hydrogencarbonate + ATP = L-threonylcarbamoyladenylate + diphosphate + H2O</text>
        <dbReference type="Rhea" id="RHEA:36407"/>
        <dbReference type="ChEBI" id="CHEBI:15377"/>
        <dbReference type="ChEBI" id="CHEBI:17544"/>
        <dbReference type="ChEBI" id="CHEBI:30616"/>
        <dbReference type="ChEBI" id="CHEBI:33019"/>
        <dbReference type="ChEBI" id="CHEBI:57926"/>
        <dbReference type="ChEBI" id="CHEBI:73682"/>
        <dbReference type="EC" id="2.7.7.87"/>
    </reaction>
</comment>
<feature type="compositionally biased region" description="Gly residues" evidence="15">
    <location>
        <begin position="223"/>
        <end position="233"/>
    </location>
</feature>
<dbReference type="GO" id="GO:0008033">
    <property type="term" value="P:tRNA processing"/>
    <property type="evidence" value="ECO:0007669"/>
    <property type="project" value="UniProtKB-KW"/>
</dbReference>
<comment type="function">
    <text evidence="13">Required for the formation of a threonylcarbamoyl group on adenosine at position 37 (t(6)A37) in tRNAs that read codons beginning with adenine.</text>
</comment>
<name>A0A7X7LUQ2_9RHOO</name>
<dbReference type="EC" id="2.7.7.87" evidence="3 13"/>
<dbReference type="AlphaFoldDB" id="A0A7X7LUQ2"/>
<feature type="binding site" evidence="14">
    <location>
        <position position="199"/>
    </location>
    <ligand>
        <name>ATP</name>
        <dbReference type="ChEBI" id="CHEBI:30616"/>
    </ligand>
</feature>
<dbReference type="GO" id="GO:0061710">
    <property type="term" value="F:L-threonylcarbamoyladenylate synthase"/>
    <property type="evidence" value="ECO:0007669"/>
    <property type="project" value="UniProtKB-EC"/>
</dbReference>
<evidence type="ECO:0000313" key="17">
    <source>
        <dbReference type="EMBL" id="NLF53678.1"/>
    </source>
</evidence>
<evidence type="ECO:0000256" key="10">
    <source>
        <dbReference type="ARBA" id="ARBA00022840"/>
    </source>
</evidence>
<comment type="caution">
    <text evidence="17">The sequence shown here is derived from an EMBL/GenBank/DDBJ whole genome shotgun (WGS) entry which is preliminary data.</text>
</comment>
<accession>A0A7X7LUQ2</accession>
<dbReference type="Pfam" id="PF01300">
    <property type="entry name" value="Sua5_yciO_yrdC"/>
    <property type="match status" value="1"/>
</dbReference>